<evidence type="ECO:0000256" key="5">
    <source>
        <dbReference type="ARBA" id="ARBA00022825"/>
    </source>
</evidence>
<dbReference type="PROSITE" id="PS50240">
    <property type="entry name" value="TRYPSIN_DOM"/>
    <property type="match status" value="1"/>
</dbReference>
<proteinExistence type="predicted"/>
<feature type="disulfide bond" evidence="10">
    <location>
        <begin position="646"/>
        <end position="661"/>
    </location>
</feature>
<dbReference type="CDD" id="cd00041">
    <property type="entry name" value="CUB"/>
    <property type="match status" value="2"/>
</dbReference>
<dbReference type="SUPFAM" id="SSF57424">
    <property type="entry name" value="LDL receptor-like module"/>
    <property type="match status" value="2"/>
</dbReference>
<dbReference type="Pfam" id="PF00057">
    <property type="entry name" value="Ldl_recept_a"/>
    <property type="match status" value="1"/>
</dbReference>
<dbReference type="PRINTS" id="PR00722">
    <property type="entry name" value="CHYMOTRYPSIN"/>
</dbReference>
<dbReference type="InterPro" id="IPR009003">
    <property type="entry name" value="Peptidase_S1_PA"/>
</dbReference>
<dbReference type="PANTHER" id="PTHR24252">
    <property type="entry name" value="ACROSIN-RELATED"/>
    <property type="match status" value="1"/>
</dbReference>
<comment type="caution">
    <text evidence="10">Lacks conserved residue(s) required for the propagation of feature annotation.</text>
</comment>
<dbReference type="InterPro" id="IPR035914">
    <property type="entry name" value="Sperma_CUB_dom_sf"/>
</dbReference>
<dbReference type="PROSITE" id="PS50024">
    <property type="entry name" value="SEA"/>
    <property type="match status" value="1"/>
</dbReference>
<dbReference type="Pfam" id="PF01390">
    <property type="entry name" value="SEA"/>
    <property type="match status" value="1"/>
</dbReference>
<evidence type="ECO:0000256" key="9">
    <source>
        <dbReference type="ARBA" id="ARBA00023157"/>
    </source>
</evidence>
<dbReference type="Pfam" id="PF00089">
    <property type="entry name" value="Trypsin"/>
    <property type="match status" value="1"/>
</dbReference>
<feature type="disulfide bond" evidence="10">
    <location>
        <begin position="723"/>
        <end position="738"/>
    </location>
</feature>
<dbReference type="InterPro" id="IPR002172">
    <property type="entry name" value="LDrepeatLR_classA_rpt"/>
</dbReference>
<keyword evidence="6" id="KW-0735">Signal-anchor</keyword>
<dbReference type="Pfam" id="PF00431">
    <property type="entry name" value="CUB"/>
    <property type="match status" value="1"/>
</dbReference>
<dbReference type="InterPro" id="IPR000859">
    <property type="entry name" value="CUB_dom"/>
</dbReference>
<feature type="non-terminal residue" evidence="16">
    <location>
        <position position="983"/>
    </location>
</feature>
<dbReference type="SMART" id="SM00020">
    <property type="entry name" value="Tryp_SPc"/>
    <property type="match status" value="1"/>
</dbReference>
<evidence type="ECO:0000259" key="14">
    <source>
        <dbReference type="PROSITE" id="PS50024"/>
    </source>
</evidence>
<dbReference type="InterPro" id="IPR036055">
    <property type="entry name" value="LDL_receptor-like_sf"/>
</dbReference>
<evidence type="ECO:0000256" key="4">
    <source>
        <dbReference type="ARBA" id="ARBA00022801"/>
    </source>
</evidence>
<protein>
    <submittedName>
        <fullName evidence="16">TMPS6 protease</fullName>
    </submittedName>
</protein>
<dbReference type="Gene3D" id="4.10.400.10">
    <property type="entry name" value="Low-density Lipoprotein Receptor"/>
    <property type="match status" value="3"/>
</dbReference>
<dbReference type="Gene3D" id="2.60.120.290">
    <property type="entry name" value="Spermadhesin, CUB domain"/>
    <property type="match status" value="2"/>
</dbReference>
<dbReference type="SMART" id="SM00192">
    <property type="entry name" value="LDLa"/>
    <property type="match status" value="3"/>
</dbReference>
<dbReference type="PROSITE" id="PS01180">
    <property type="entry name" value="CUB"/>
    <property type="match status" value="1"/>
</dbReference>
<dbReference type="InterPro" id="IPR036364">
    <property type="entry name" value="SEA_dom_sf"/>
</dbReference>
<evidence type="ECO:0000313" key="17">
    <source>
        <dbReference type="Proteomes" id="UP001166052"/>
    </source>
</evidence>
<dbReference type="PROSITE" id="PS00135">
    <property type="entry name" value="TRYPSIN_SER"/>
    <property type="match status" value="1"/>
</dbReference>
<feature type="transmembrane region" description="Helical" evidence="12">
    <location>
        <begin position="224"/>
        <end position="248"/>
    </location>
</feature>
<dbReference type="CDD" id="cd00190">
    <property type="entry name" value="Tryp_SPc"/>
    <property type="match status" value="1"/>
</dbReference>
<accession>A0ABS2YRZ3</accession>
<feature type="domain" description="SEA" evidence="14">
    <location>
        <begin position="259"/>
        <end position="382"/>
    </location>
</feature>
<evidence type="ECO:0000256" key="10">
    <source>
        <dbReference type="PROSITE-ProRule" id="PRU00124"/>
    </source>
</evidence>
<evidence type="ECO:0000256" key="11">
    <source>
        <dbReference type="SAM" id="MobiDB-lite"/>
    </source>
</evidence>
<feature type="disulfide bond" evidence="10">
    <location>
        <begin position="630"/>
        <end position="642"/>
    </location>
</feature>
<keyword evidence="2 16" id="KW-0645">Protease</keyword>
<evidence type="ECO:0000256" key="7">
    <source>
        <dbReference type="ARBA" id="ARBA00022989"/>
    </source>
</evidence>
<evidence type="ECO:0000256" key="12">
    <source>
        <dbReference type="SAM" id="Phobius"/>
    </source>
</evidence>
<dbReference type="EMBL" id="JAAWVN010002114">
    <property type="protein sequence ID" value="MBN3289307.1"/>
    <property type="molecule type" value="Genomic_DNA"/>
</dbReference>
<feature type="domain" description="CUB" evidence="13">
    <location>
        <begin position="508"/>
        <end position="624"/>
    </location>
</feature>
<evidence type="ECO:0000256" key="6">
    <source>
        <dbReference type="ARBA" id="ARBA00022968"/>
    </source>
</evidence>
<comment type="caution">
    <text evidence="16">The sequence shown here is derived from an EMBL/GenBank/DDBJ whole genome shotgun (WGS) entry which is preliminary data.</text>
</comment>
<keyword evidence="3 12" id="KW-0812">Transmembrane</keyword>
<dbReference type="PROSITE" id="PS50068">
    <property type="entry name" value="LDLRA_2"/>
    <property type="match status" value="3"/>
</dbReference>
<keyword evidence="4" id="KW-0378">Hydrolase</keyword>
<dbReference type="InterPro" id="IPR000082">
    <property type="entry name" value="SEA_dom"/>
</dbReference>
<keyword evidence="5" id="KW-0720">Serine protease</keyword>
<dbReference type="InterPro" id="IPR033116">
    <property type="entry name" value="TRYPSIN_SER"/>
</dbReference>
<keyword evidence="8 12" id="KW-0472">Membrane</keyword>
<keyword evidence="7 12" id="KW-1133">Transmembrane helix</keyword>
<gene>
    <name evidence="16" type="primary">Tmprss6_0</name>
    <name evidence="16" type="ORF">GTO92_0016023</name>
</gene>
<feature type="compositionally biased region" description="Basic and acidic residues" evidence="11">
    <location>
        <begin position="91"/>
        <end position="100"/>
    </location>
</feature>
<keyword evidence="17" id="KW-1185">Reference proteome</keyword>
<dbReference type="SUPFAM" id="SSF82671">
    <property type="entry name" value="SEA domain"/>
    <property type="match status" value="1"/>
</dbReference>
<feature type="region of interest" description="Disordered" evidence="11">
    <location>
        <begin position="91"/>
        <end position="126"/>
    </location>
</feature>
<evidence type="ECO:0000256" key="1">
    <source>
        <dbReference type="ARBA" id="ARBA00004606"/>
    </source>
</evidence>
<feature type="disulfide bond" evidence="10">
    <location>
        <begin position="703"/>
        <end position="715"/>
    </location>
</feature>
<evidence type="ECO:0000256" key="3">
    <source>
        <dbReference type="ARBA" id="ARBA00022692"/>
    </source>
</evidence>
<dbReference type="SMART" id="SM00042">
    <property type="entry name" value="CUB"/>
    <property type="match status" value="2"/>
</dbReference>
<name>A0ABS2YRZ3_POLSE</name>
<dbReference type="InterPro" id="IPR001314">
    <property type="entry name" value="Peptidase_S1A"/>
</dbReference>
<keyword evidence="9 10" id="KW-1015">Disulfide bond</keyword>
<comment type="subcellular location">
    <subcellularLocation>
        <location evidence="1">Membrane</location>
        <topology evidence="1">Single-pass type II membrane protein</topology>
    </subcellularLocation>
</comment>
<evidence type="ECO:0000256" key="8">
    <source>
        <dbReference type="ARBA" id="ARBA00023136"/>
    </source>
</evidence>
<dbReference type="Gene3D" id="3.30.70.960">
    <property type="entry name" value="SEA domain"/>
    <property type="match status" value="1"/>
</dbReference>
<organism evidence="16 17">
    <name type="scientific">Polypterus senegalus</name>
    <name type="common">Senegal bichir</name>
    <dbReference type="NCBI Taxonomy" id="55291"/>
    <lineage>
        <taxon>Eukaryota</taxon>
        <taxon>Metazoa</taxon>
        <taxon>Chordata</taxon>
        <taxon>Craniata</taxon>
        <taxon>Vertebrata</taxon>
        <taxon>Euteleostomi</taxon>
        <taxon>Actinopterygii</taxon>
        <taxon>Polypteriformes</taxon>
        <taxon>Polypteridae</taxon>
        <taxon>Polypterus</taxon>
    </lineage>
</organism>
<reference evidence="16" key="1">
    <citation type="journal article" date="2021" name="Cell">
        <title>Tracing the genetic footprints of vertebrate landing in non-teleost ray-finned fishes.</title>
        <authorList>
            <person name="Bi X."/>
            <person name="Wang K."/>
            <person name="Yang L."/>
            <person name="Pan H."/>
            <person name="Jiang H."/>
            <person name="Wei Q."/>
            <person name="Fang M."/>
            <person name="Yu H."/>
            <person name="Zhu C."/>
            <person name="Cai Y."/>
            <person name="He Y."/>
            <person name="Gan X."/>
            <person name="Zeng H."/>
            <person name="Yu D."/>
            <person name="Zhu Y."/>
            <person name="Jiang H."/>
            <person name="Qiu Q."/>
            <person name="Yang H."/>
            <person name="Zhang Y.E."/>
            <person name="Wang W."/>
            <person name="Zhu M."/>
            <person name="He S."/>
            <person name="Zhang G."/>
        </authorList>
    </citation>
    <scope>NUCLEOTIDE SEQUENCE</scope>
    <source>
        <strain evidence="16">Bchr_001</strain>
    </source>
</reference>
<feature type="non-terminal residue" evidence="16">
    <location>
        <position position="1"/>
    </location>
</feature>
<feature type="domain" description="Peptidase S1" evidence="15">
    <location>
        <begin position="749"/>
        <end position="983"/>
    </location>
</feature>
<feature type="disulfide bond" evidence="10">
    <location>
        <begin position="682"/>
        <end position="697"/>
    </location>
</feature>
<dbReference type="SUPFAM" id="SSF49854">
    <property type="entry name" value="Spermadhesin, CUB domain"/>
    <property type="match status" value="2"/>
</dbReference>
<dbReference type="Gene3D" id="2.40.10.10">
    <property type="entry name" value="Trypsin-like serine proteases"/>
    <property type="match status" value="1"/>
</dbReference>
<evidence type="ECO:0000259" key="15">
    <source>
        <dbReference type="PROSITE" id="PS50240"/>
    </source>
</evidence>
<evidence type="ECO:0000313" key="16">
    <source>
        <dbReference type="EMBL" id="MBN3289307.1"/>
    </source>
</evidence>
<dbReference type="GO" id="GO:0006508">
    <property type="term" value="P:proteolysis"/>
    <property type="evidence" value="ECO:0007669"/>
    <property type="project" value="UniProtKB-KW"/>
</dbReference>
<dbReference type="CDD" id="cd00112">
    <property type="entry name" value="LDLa"/>
    <property type="match status" value="3"/>
</dbReference>
<dbReference type="InterPro" id="IPR043504">
    <property type="entry name" value="Peptidase_S1_PA_chymotrypsin"/>
</dbReference>
<dbReference type="PANTHER" id="PTHR24252:SF20">
    <property type="entry name" value="LOW QUALITY PROTEIN: TRANSMEMBRANE PROTEASE SERINE 6"/>
    <property type="match status" value="1"/>
</dbReference>
<evidence type="ECO:0000256" key="2">
    <source>
        <dbReference type="ARBA" id="ARBA00022670"/>
    </source>
</evidence>
<dbReference type="InterPro" id="IPR001254">
    <property type="entry name" value="Trypsin_dom"/>
</dbReference>
<dbReference type="GO" id="GO:0008233">
    <property type="term" value="F:peptidase activity"/>
    <property type="evidence" value="ECO:0007669"/>
    <property type="project" value="UniProtKB-KW"/>
</dbReference>
<dbReference type="Proteomes" id="UP001166052">
    <property type="component" value="Unassembled WGS sequence"/>
</dbReference>
<sequence length="983" mass="109841">MGLEEDTEKGKTEIQLGTALCQIRRETQDLKKKLKKMQENSEAVQKFQLLNISSQETKDFSITIDDNFSFEDLWLEVSSLKERLDELSKGKFRRPSEKAPEAPTSNVPSPIPSPRDALLPSPEAPISNVPAPIPKLRHFVFRVHQGFSPCGNSGFNDCEKRGEAASTLDWGNTGMALENGSEHLKDFCKNVLEKATEKKDNKKVPKIKTVPEDPEKPNGLLSDIFSFIAPVLIVLLFAGVAAVVWYFVDYRPKHLEPCFALILTGKLKIINREFTSSLSNQDSNVFIVEAGKVQHMIEKLFKSSDLSQIFNTTKVFAFGEGSLVCYFWLILSVPERKREILTAESIAESLQRTLRANGTLGVSAQGDYLVDIESFTISESSSKIIDALKVTSGCYRHNSVDSKALTSLKGPDSSLSTCMWLIEGPPAHRIKLHLEWALTECRDRLAVYDGIVPDDNKLITSLYGCSRQEPTVDVLSSRNFMIVIWKQGMYSYYDPFFLSATAEPILACEANITLMEVKGIQGNITTPNYPSYYPPDSKCTWHFTVPSRDYGLSLSFTGYELSRPIYNQRCNQGQWLIQNRRLCGTGVIQPYTERIFMLSQSITVVMTSENSLTGPGIQVFYSIFNQSDPCPGDFLCTVNGLCVPACDGINDCPNGLDERNCVCVGKYQCPGDSRCLEYYKLCDQHNDCLDGKDESNCSDAVPCTPSTYRCADGSCIKKANPECDFVTDCHDYSDEKQCDCGLQRTSPRIVGGTEALEGEWPWQASLQVRGQHLCAGALISDQWIVSVAHCFQDDRLASPSTWTVYLGKFRLRSNSPLESSFKVLRIVTHHYYDMETQDYDIALLQLDRPVPTTTLAVPICLPAQTHVFDPGFKCWVTGWGSTREGGEMSNILQKVNVSLITQEICNQSYRYKITPRMLCAGYLGGKKDACQGDSGGPLVCKEPSGRWFLVGLVSWGVGCGRPFYYGVYTRVTRLIPWIKEVIL</sequence>
<dbReference type="SUPFAM" id="SSF50494">
    <property type="entry name" value="Trypsin-like serine proteases"/>
    <property type="match status" value="1"/>
</dbReference>
<evidence type="ECO:0000259" key="13">
    <source>
        <dbReference type="PROSITE" id="PS01180"/>
    </source>
</evidence>